<dbReference type="Proteomes" id="UP000514713">
    <property type="component" value="Chromosome"/>
</dbReference>
<evidence type="ECO:0000259" key="2">
    <source>
        <dbReference type="PROSITE" id="PS50206"/>
    </source>
</evidence>
<name>A0A7D7QBF3_9NOSO</name>
<dbReference type="Gene3D" id="3.40.250.10">
    <property type="entry name" value="Rhodanese-like domain"/>
    <property type="match status" value="1"/>
</dbReference>
<proteinExistence type="predicted"/>
<feature type="domain" description="Rhodanese" evidence="2">
    <location>
        <begin position="22"/>
        <end position="110"/>
    </location>
</feature>
<dbReference type="InterPro" id="IPR036873">
    <property type="entry name" value="Rhodanese-like_dom_sf"/>
</dbReference>
<dbReference type="AlphaFoldDB" id="A0A7D7QBF3"/>
<dbReference type="PANTHER" id="PTHR44086:SF10">
    <property type="entry name" value="THIOSULFATE SULFURTRANSFERASE_RHODANESE-LIKE DOMAIN-CONTAINING PROTEIN 3"/>
    <property type="match status" value="1"/>
</dbReference>
<dbReference type="GO" id="GO:0004792">
    <property type="term" value="F:thiosulfate-cyanide sulfurtransferase activity"/>
    <property type="evidence" value="ECO:0007669"/>
    <property type="project" value="InterPro"/>
</dbReference>
<organism evidence="3 4">
    <name type="scientific">Nostoc edaphicum CCNP1411</name>
    <dbReference type="NCBI Taxonomy" id="1472755"/>
    <lineage>
        <taxon>Bacteria</taxon>
        <taxon>Bacillati</taxon>
        <taxon>Cyanobacteriota</taxon>
        <taxon>Cyanophyceae</taxon>
        <taxon>Nostocales</taxon>
        <taxon>Nostocaceae</taxon>
        <taxon>Nostoc</taxon>
    </lineage>
</organism>
<reference evidence="4" key="1">
    <citation type="submission" date="2020-06" db="EMBL/GenBank/DDBJ databases">
        <title>Nostoc edaphicum CCNP1411 genome.</title>
        <authorList>
            <person name="Fidor A."/>
            <person name="Grabski M."/>
            <person name="Gawor J."/>
            <person name="Gromadka R."/>
            <person name="Wegrzyn G."/>
            <person name="Mazur-Marzec H."/>
        </authorList>
    </citation>
    <scope>NUCLEOTIDE SEQUENCE [LARGE SCALE GENOMIC DNA]</scope>
    <source>
        <strain evidence="4">CCNP1411</strain>
    </source>
</reference>
<keyword evidence="1" id="KW-0472">Membrane</keyword>
<dbReference type="RefSeq" id="WP_181929623.1">
    <property type="nucleotide sequence ID" value="NZ_CP054698.1"/>
</dbReference>
<evidence type="ECO:0000313" key="4">
    <source>
        <dbReference type="Proteomes" id="UP000514713"/>
    </source>
</evidence>
<gene>
    <name evidence="3" type="ORF">HUN01_32500</name>
</gene>
<dbReference type="SUPFAM" id="SSF52821">
    <property type="entry name" value="Rhodanese/Cell cycle control phosphatase"/>
    <property type="match status" value="1"/>
</dbReference>
<dbReference type="EMBL" id="CP054698">
    <property type="protein sequence ID" value="QMS92095.1"/>
    <property type="molecule type" value="Genomic_DNA"/>
</dbReference>
<dbReference type="Pfam" id="PF00581">
    <property type="entry name" value="Rhodanese"/>
    <property type="match status" value="1"/>
</dbReference>
<sequence>MTTSRLNKLQTVDTQTLKQLLKQQAITLIDVREPAEYAGEHIPGATLISLSKFDPRKVPQDQDTKVILYCRSGNRSTMAAQKLFDAGFTTVTHLEGGISAWKQAGYATTINKNAPISLMRQVQIVAGSLVLTSTLLGAFVSPWFLILSGFMGAGLMFSGITDSCMLGMLLAKLPYNQRSSV</sequence>
<evidence type="ECO:0000313" key="3">
    <source>
        <dbReference type="EMBL" id="QMS92095.1"/>
    </source>
</evidence>
<keyword evidence="1" id="KW-1133">Transmembrane helix</keyword>
<dbReference type="KEGG" id="ned:HUN01_32500"/>
<feature type="transmembrane region" description="Helical" evidence="1">
    <location>
        <begin position="122"/>
        <end position="144"/>
    </location>
</feature>
<dbReference type="InterPro" id="IPR001763">
    <property type="entry name" value="Rhodanese-like_dom"/>
</dbReference>
<dbReference type="PANTHER" id="PTHR44086">
    <property type="entry name" value="THIOSULFATE SULFURTRANSFERASE RDL2, MITOCHONDRIAL-RELATED"/>
    <property type="match status" value="1"/>
</dbReference>
<keyword evidence="4" id="KW-1185">Reference proteome</keyword>
<keyword evidence="1" id="KW-0812">Transmembrane</keyword>
<dbReference type="SMART" id="SM00450">
    <property type="entry name" value="RHOD"/>
    <property type="match status" value="1"/>
</dbReference>
<accession>A0A7D7QBF3</accession>
<evidence type="ECO:0000256" key="1">
    <source>
        <dbReference type="SAM" id="Phobius"/>
    </source>
</evidence>
<protein>
    <submittedName>
        <fullName evidence="3">Rhodanese-like domain-containing protein</fullName>
    </submittedName>
</protein>
<dbReference type="InterPro" id="IPR021309">
    <property type="entry name" value="YgaP-like_TM"/>
</dbReference>
<dbReference type="PROSITE" id="PS00380">
    <property type="entry name" value="RHODANESE_1"/>
    <property type="match status" value="1"/>
</dbReference>
<feature type="transmembrane region" description="Helical" evidence="1">
    <location>
        <begin position="150"/>
        <end position="171"/>
    </location>
</feature>
<dbReference type="InterPro" id="IPR001307">
    <property type="entry name" value="Thiosulphate_STrfase_CS"/>
</dbReference>
<dbReference type="CDD" id="cd00158">
    <property type="entry name" value="RHOD"/>
    <property type="match status" value="1"/>
</dbReference>
<dbReference type="PROSITE" id="PS50206">
    <property type="entry name" value="RHODANESE_3"/>
    <property type="match status" value="1"/>
</dbReference>
<dbReference type="Pfam" id="PF11127">
    <property type="entry name" value="YgaP-like_TM"/>
    <property type="match status" value="1"/>
</dbReference>
<dbReference type="Gene3D" id="6.10.140.1340">
    <property type="match status" value="1"/>
</dbReference>